<dbReference type="EMBL" id="GBRH01262567">
    <property type="protein sequence ID" value="JAD35328.1"/>
    <property type="molecule type" value="Transcribed_RNA"/>
</dbReference>
<reference evidence="1" key="2">
    <citation type="journal article" date="2015" name="Data Brief">
        <title>Shoot transcriptome of the giant reed, Arundo donax.</title>
        <authorList>
            <person name="Barrero R.A."/>
            <person name="Guerrero F.D."/>
            <person name="Moolhuijzen P."/>
            <person name="Goolsby J.A."/>
            <person name="Tidwell J."/>
            <person name="Bellgard S.E."/>
            <person name="Bellgard M.I."/>
        </authorList>
    </citation>
    <scope>NUCLEOTIDE SEQUENCE</scope>
    <source>
        <tissue evidence="1">Shoot tissue taken approximately 20 cm above the soil surface</tissue>
    </source>
</reference>
<dbReference type="AlphaFoldDB" id="A0A0A8ZCC1"/>
<protein>
    <submittedName>
        <fullName evidence="1">Uncharacterized protein</fullName>
    </submittedName>
</protein>
<evidence type="ECO:0000313" key="1">
    <source>
        <dbReference type="EMBL" id="JAD35328.1"/>
    </source>
</evidence>
<proteinExistence type="predicted"/>
<name>A0A0A8ZCC1_ARUDO</name>
<organism evidence="1">
    <name type="scientific">Arundo donax</name>
    <name type="common">Giant reed</name>
    <name type="synonym">Donax arundinaceus</name>
    <dbReference type="NCBI Taxonomy" id="35708"/>
    <lineage>
        <taxon>Eukaryota</taxon>
        <taxon>Viridiplantae</taxon>
        <taxon>Streptophyta</taxon>
        <taxon>Embryophyta</taxon>
        <taxon>Tracheophyta</taxon>
        <taxon>Spermatophyta</taxon>
        <taxon>Magnoliopsida</taxon>
        <taxon>Liliopsida</taxon>
        <taxon>Poales</taxon>
        <taxon>Poaceae</taxon>
        <taxon>PACMAD clade</taxon>
        <taxon>Arundinoideae</taxon>
        <taxon>Arundineae</taxon>
        <taxon>Arundo</taxon>
    </lineage>
</organism>
<reference evidence="1" key="1">
    <citation type="submission" date="2014-09" db="EMBL/GenBank/DDBJ databases">
        <authorList>
            <person name="Magalhaes I.L.F."/>
            <person name="Oliveira U."/>
            <person name="Santos F.R."/>
            <person name="Vidigal T.H.D.A."/>
            <person name="Brescovit A.D."/>
            <person name="Santos A.J."/>
        </authorList>
    </citation>
    <scope>NUCLEOTIDE SEQUENCE</scope>
    <source>
        <tissue evidence="1">Shoot tissue taken approximately 20 cm above the soil surface</tissue>
    </source>
</reference>
<accession>A0A0A8ZCC1</accession>
<sequence length="31" mass="3358">MPVVISSVIGTLLQLICLELCTCLLISLEHC</sequence>